<dbReference type="GO" id="GO:0008202">
    <property type="term" value="P:steroid metabolic process"/>
    <property type="evidence" value="ECO:0007669"/>
    <property type="project" value="TreeGrafter"/>
</dbReference>
<dbReference type="PANTHER" id="PTHR43313">
    <property type="entry name" value="SHORT-CHAIN DEHYDROGENASE/REDUCTASE FAMILY 9C"/>
    <property type="match status" value="1"/>
</dbReference>
<accession>A0A1I8ERF4</accession>
<dbReference type="GO" id="GO:0016491">
    <property type="term" value="F:oxidoreductase activity"/>
    <property type="evidence" value="ECO:0007669"/>
    <property type="project" value="UniProtKB-KW"/>
</dbReference>
<dbReference type="AlphaFoldDB" id="A0A1I8ERF4"/>
<dbReference type="PRINTS" id="PR00081">
    <property type="entry name" value="GDHRDH"/>
</dbReference>
<name>A0A1I8ERF4_WUCBA</name>
<sequence length="266" mass="30438">MDVADDESVRKSREIVDNVLREKNLVFHALINNAGVRGNIFYDDFLTVDDYKDVWEVNTCGVIRVTQTFRDLIKKSRGRIVICGSATTLFPTVGSGPYSCSKFAVQAYCNIIRHELRSYGVDVIEIIPGSFDTAMQSSDRLIKMADDVWHRASQKLHDEYGHNYNEKVRKFIKKVQQNIVEHDTTLVIDSYYEAIVAKRPNLLYRVGWDVFHPYSLLPLRLQLYVMKIFMYLTGAPLPSITTENICSKKSIPSSVDTPNSTLLMKK</sequence>
<evidence type="ECO:0000256" key="1">
    <source>
        <dbReference type="ARBA" id="ARBA00023002"/>
    </source>
</evidence>
<evidence type="ECO:0008006" key="3">
    <source>
        <dbReference type="Google" id="ProtNLM"/>
    </source>
</evidence>
<dbReference type="Gene3D" id="3.40.50.720">
    <property type="entry name" value="NAD(P)-binding Rossmann-like Domain"/>
    <property type="match status" value="1"/>
</dbReference>
<dbReference type="STRING" id="6293.A0A1I8ERF4"/>
<keyword evidence="1" id="KW-0560">Oxidoreductase</keyword>
<dbReference type="PANTHER" id="PTHR43313:SF7">
    <property type="entry name" value="17-BETA-HYDROXYSTEROID DEHYDROGENASE TYPE 6"/>
    <property type="match status" value="1"/>
</dbReference>
<dbReference type="InterPro" id="IPR002347">
    <property type="entry name" value="SDR_fam"/>
</dbReference>
<evidence type="ECO:0000313" key="2">
    <source>
        <dbReference type="WBParaSite" id="maker-PairedContig_4283-snap-gene-0.6-mRNA-1"/>
    </source>
</evidence>
<protein>
    <recommendedName>
        <fullName evidence="3">Oxidoreductase</fullName>
    </recommendedName>
</protein>
<dbReference type="Pfam" id="PF00106">
    <property type="entry name" value="adh_short"/>
    <property type="match status" value="1"/>
</dbReference>
<dbReference type="InterPro" id="IPR036291">
    <property type="entry name" value="NAD(P)-bd_dom_sf"/>
</dbReference>
<proteinExistence type="predicted"/>
<dbReference type="PROSITE" id="PS00061">
    <property type="entry name" value="ADH_SHORT"/>
    <property type="match status" value="1"/>
</dbReference>
<dbReference type="SUPFAM" id="SSF51735">
    <property type="entry name" value="NAD(P)-binding Rossmann-fold domains"/>
    <property type="match status" value="1"/>
</dbReference>
<reference evidence="2" key="1">
    <citation type="submission" date="2016-11" db="UniProtKB">
        <authorList>
            <consortium name="WormBaseParasite"/>
        </authorList>
    </citation>
    <scope>IDENTIFICATION</scope>
    <source>
        <strain evidence="2">pt0022</strain>
    </source>
</reference>
<dbReference type="InterPro" id="IPR020904">
    <property type="entry name" value="Sc_DH/Rdtase_CS"/>
</dbReference>
<organism evidence="2">
    <name type="scientific">Wuchereria bancrofti</name>
    <dbReference type="NCBI Taxonomy" id="6293"/>
    <lineage>
        <taxon>Eukaryota</taxon>
        <taxon>Metazoa</taxon>
        <taxon>Ecdysozoa</taxon>
        <taxon>Nematoda</taxon>
        <taxon>Chromadorea</taxon>
        <taxon>Rhabditida</taxon>
        <taxon>Spirurina</taxon>
        <taxon>Spiruromorpha</taxon>
        <taxon>Filarioidea</taxon>
        <taxon>Onchocercidae</taxon>
        <taxon>Wuchereria</taxon>
    </lineage>
</organism>
<dbReference type="WBParaSite" id="maker-PairedContig_4283-snap-gene-0.6-mRNA-1">
    <property type="protein sequence ID" value="maker-PairedContig_4283-snap-gene-0.6-mRNA-1"/>
    <property type="gene ID" value="maker-PairedContig_4283-snap-gene-0.6"/>
</dbReference>